<feature type="signal peptide" evidence="1">
    <location>
        <begin position="1"/>
        <end position="22"/>
    </location>
</feature>
<keyword evidence="4" id="KW-1185">Reference proteome</keyword>
<reference evidence="3 4" key="1">
    <citation type="submission" date="2017-08" db="EMBL/GenBank/DDBJ databases">
        <title>Acidophilic green algal genome provides insights into adaptation to an acidic environment.</title>
        <authorList>
            <person name="Hirooka S."/>
            <person name="Hirose Y."/>
            <person name="Kanesaki Y."/>
            <person name="Higuchi S."/>
            <person name="Fujiwara T."/>
            <person name="Onuma R."/>
            <person name="Era A."/>
            <person name="Ohbayashi R."/>
            <person name="Uzuka A."/>
            <person name="Nozaki H."/>
            <person name="Yoshikawa H."/>
            <person name="Miyagishima S.Y."/>
        </authorList>
    </citation>
    <scope>NUCLEOTIDE SEQUENCE [LARGE SCALE GENOMIC DNA]</scope>
    <source>
        <strain evidence="3 4">NIES-2499</strain>
    </source>
</reference>
<feature type="domain" description="Nucleotide-diphospho-sugar transferase" evidence="2">
    <location>
        <begin position="91"/>
        <end position="281"/>
    </location>
</feature>
<evidence type="ECO:0000313" key="3">
    <source>
        <dbReference type="EMBL" id="GAX76869.1"/>
    </source>
</evidence>
<evidence type="ECO:0000313" key="4">
    <source>
        <dbReference type="Proteomes" id="UP000232323"/>
    </source>
</evidence>
<organism evidence="3 4">
    <name type="scientific">Chlamydomonas eustigma</name>
    <dbReference type="NCBI Taxonomy" id="1157962"/>
    <lineage>
        <taxon>Eukaryota</taxon>
        <taxon>Viridiplantae</taxon>
        <taxon>Chlorophyta</taxon>
        <taxon>core chlorophytes</taxon>
        <taxon>Chlorophyceae</taxon>
        <taxon>CS clade</taxon>
        <taxon>Chlamydomonadales</taxon>
        <taxon>Chlamydomonadaceae</taxon>
        <taxon>Chlamydomonas</taxon>
    </lineage>
</organism>
<dbReference type="AlphaFoldDB" id="A0A250X1Q5"/>
<sequence length="734" mass="81062">MSFSIPLLRILICALWLNGATSSPSCDLIGLCSVGKTKRAFTGDISTDNGLSQALEARSVHKEIILIESSSGQLLIPLIQTVLDFEALGYSHILPLAQDAEACNAIAIHLPSVGCAYSSFKLGINPDIAQGSLQKPEDIDMFHNKWRAAARAVRAGYNVLVMDTDVLLFEDPYKFWKAAPFKSYHLLVQADLTSEAHYLDANVIDPGIVYIQNAKPSGPTAWMVAEVSDRLLRWVEDGFKTLQTNGLNKWCNMRIKDMLNEVMVSALTGMLLFYRAVEFCKTPESAAKDKVAIESTWIALQKAVDWSQLLKNTVNVSGSDLSNSSNTIRWGEIKLPAHSSQFSISELGGSLFPGQRGSLSQAFRDQLVSACTSGKEECSLWKDVAEATAQNVVPVVSEKLMLMPAWMASSYHVRGAKGDWIMEPDRQVLGHAESAVLFPPEIAPLVRDHLRMAHRGYHWDAVHKVKGLGVYQASMNNNTPEVVAAHPDLLLDPTLTRSNYLLLLDSVIQVAQYTRKTIVWPSVPCALPWVLGNNAGKLPRPWPSSSEWIPYLPPESRSPVMCTWTRQLNAACLSQGQGITPLEFEHMKERYRIFRPMDASPEKTLMAKGRANPDYTKKLTWQPSTDLTFQEMGKQVATLIKLPGSTVVELHNAYRMHVVYIGQAIQVKYDLEDQRQNLVAQEVLPGLLGSHDIFMKSLPEGLSPASLASSFQKMKEKCVGEGPGSVGDSSKNAN</sequence>
<name>A0A250X1Q5_9CHLO</name>
<feature type="chain" id="PRO_5012829259" description="Nucleotide-diphospho-sugar transferase domain-containing protein" evidence="1">
    <location>
        <begin position="23"/>
        <end position="734"/>
    </location>
</feature>
<protein>
    <recommendedName>
        <fullName evidence="2">Nucleotide-diphospho-sugar transferase domain-containing protein</fullName>
    </recommendedName>
</protein>
<dbReference type="Proteomes" id="UP000232323">
    <property type="component" value="Unassembled WGS sequence"/>
</dbReference>
<evidence type="ECO:0000256" key="1">
    <source>
        <dbReference type="SAM" id="SignalP"/>
    </source>
</evidence>
<dbReference type="InterPro" id="IPR005069">
    <property type="entry name" value="Nucl-diP-sugar_transferase"/>
</dbReference>
<keyword evidence="1" id="KW-0732">Signal</keyword>
<dbReference type="EMBL" id="BEGY01000020">
    <property type="protein sequence ID" value="GAX76869.1"/>
    <property type="molecule type" value="Genomic_DNA"/>
</dbReference>
<gene>
    <name evidence="3" type="ORF">CEUSTIGMA_g4315.t1</name>
</gene>
<dbReference type="OrthoDB" id="536606at2759"/>
<proteinExistence type="predicted"/>
<dbReference type="Pfam" id="PF03407">
    <property type="entry name" value="Nucleotid_trans"/>
    <property type="match status" value="1"/>
</dbReference>
<comment type="caution">
    <text evidence="3">The sequence shown here is derived from an EMBL/GenBank/DDBJ whole genome shotgun (WGS) entry which is preliminary data.</text>
</comment>
<accession>A0A250X1Q5</accession>
<evidence type="ECO:0000259" key="2">
    <source>
        <dbReference type="Pfam" id="PF03407"/>
    </source>
</evidence>